<feature type="compositionally biased region" description="Basic and acidic residues" evidence="6">
    <location>
        <begin position="319"/>
        <end position="328"/>
    </location>
</feature>
<accession>A0A836HR32</accession>
<reference evidence="10 11" key="1">
    <citation type="submission" date="2021-02" db="EMBL/GenBank/DDBJ databases">
        <title>Porcisia hertigi Genome sequencing and assembly.</title>
        <authorList>
            <person name="Almutairi H."/>
            <person name="Gatherer D."/>
        </authorList>
    </citation>
    <scope>NUCLEOTIDE SEQUENCE [LARGE SCALE GENOMIC DNA]</scope>
    <source>
        <strain evidence="10 11">C119</strain>
    </source>
</reference>
<evidence type="ECO:0000256" key="4">
    <source>
        <dbReference type="ARBA" id="ARBA00022989"/>
    </source>
</evidence>
<comment type="similarity">
    <text evidence="2">Belongs to the ERGIC family.</text>
</comment>
<dbReference type="RefSeq" id="XP_067754972.1">
    <property type="nucleotide sequence ID" value="XM_067899766.1"/>
</dbReference>
<dbReference type="OrthoDB" id="270930at2759"/>
<comment type="subcellular location">
    <subcellularLocation>
        <location evidence="1">Membrane</location>
        <topology evidence="1">Multi-pass membrane protein</topology>
    </subcellularLocation>
</comment>
<dbReference type="Pfam" id="PF07970">
    <property type="entry name" value="COPIIcoated_ERV"/>
    <property type="match status" value="1"/>
</dbReference>
<comment type="caution">
    <text evidence="10">The sequence shown here is derived from an EMBL/GenBank/DDBJ whole genome shotgun (WGS) entry which is preliminary data.</text>
</comment>
<dbReference type="InterPro" id="IPR039542">
    <property type="entry name" value="Erv_N"/>
</dbReference>
<feature type="transmembrane region" description="Helical" evidence="7">
    <location>
        <begin position="284"/>
        <end position="306"/>
    </location>
</feature>
<evidence type="ECO:0000256" key="6">
    <source>
        <dbReference type="SAM" id="MobiDB-lite"/>
    </source>
</evidence>
<protein>
    <submittedName>
        <fullName evidence="10">Uncharacterized protein</fullName>
    </submittedName>
</protein>
<feature type="region of interest" description="Disordered" evidence="6">
    <location>
        <begin position="319"/>
        <end position="341"/>
    </location>
</feature>
<name>A0A836HR32_9TRYP</name>
<gene>
    <name evidence="10" type="ORF">JKF63_03768</name>
</gene>
<dbReference type="Pfam" id="PF13850">
    <property type="entry name" value="ERGIC_N"/>
    <property type="match status" value="1"/>
</dbReference>
<dbReference type="AlphaFoldDB" id="A0A836HR32"/>
<keyword evidence="3 7" id="KW-0812">Transmembrane</keyword>
<dbReference type="InterPro" id="IPR045888">
    <property type="entry name" value="Erv"/>
</dbReference>
<feature type="domain" description="Endoplasmic reticulum vesicle transporter N-terminal" evidence="9">
    <location>
        <begin position="4"/>
        <end position="99"/>
    </location>
</feature>
<dbReference type="PANTHER" id="PTHR10984">
    <property type="entry name" value="ENDOPLASMIC RETICULUM-GOLGI INTERMEDIATE COMPARTMENT PROTEIN"/>
    <property type="match status" value="1"/>
</dbReference>
<evidence type="ECO:0000256" key="2">
    <source>
        <dbReference type="ARBA" id="ARBA00005648"/>
    </source>
</evidence>
<feature type="transmembrane region" description="Helical" evidence="7">
    <location>
        <begin position="28"/>
        <end position="50"/>
    </location>
</feature>
<dbReference type="EMBL" id="JAFJZO010000031">
    <property type="protein sequence ID" value="KAG5497504.1"/>
    <property type="molecule type" value="Genomic_DNA"/>
</dbReference>
<sequence>MRLLRRCDLFRVVRDSESHLTPATSHGVAMSIATTVILVILFVGEIYGYLNGHTSCHITPSAFKNALDADKQRELETLHFSISLPYMPCHRISTEAVSLSVRNQEAERNTKVVLSHVPYGSYVSKSSDVYIPGEALLEVDQGCLVIGTSPIAAMPSSLNIMLKNYKPSDMKKYRPDFRIHHFSAGNAYKDWGVPQVRRQTLEPLSGLTLSQNLPSPYFYQFFLQLIPTAVERSDKDDRFGYQYTAFHSTLRNNGQGRPPGLYFAYKRSPFSMKCAVQYDTRGHFVVNLCAVVGGVYTVAEMVGAVLEWVARERRLREVSAHNRHKAETHTSATGKVGPLAD</sequence>
<dbReference type="GO" id="GO:0005783">
    <property type="term" value="C:endoplasmic reticulum"/>
    <property type="evidence" value="ECO:0007669"/>
    <property type="project" value="TreeGrafter"/>
</dbReference>
<dbReference type="Proteomes" id="UP000674318">
    <property type="component" value="Unassembled WGS sequence"/>
</dbReference>
<evidence type="ECO:0000256" key="7">
    <source>
        <dbReference type="SAM" id="Phobius"/>
    </source>
</evidence>
<keyword evidence="5 7" id="KW-0472">Membrane</keyword>
<dbReference type="GO" id="GO:0030134">
    <property type="term" value="C:COPII-coated ER to Golgi transport vesicle"/>
    <property type="evidence" value="ECO:0007669"/>
    <property type="project" value="TreeGrafter"/>
</dbReference>
<dbReference type="InterPro" id="IPR012936">
    <property type="entry name" value="Erv_C"/>
</dbReference>
<dbReference type="GeneID" id="94289843"/>
<evidence type="ECO:0000256" key="3">
    <source>
        <dbReference type="ARBA" id="ARBA00022692"/>
    </source>
</evidence>
<evidence type="ECO:0000256" key="5">
    <source>
        <dbReference type="ARBA" id="ARBA00023136"/>
    </source>
</evidence>
<feature type="domain" description="Endoplasmic reticulum vesicle transporter C-terminal" evidence="8">
    <location>
        <begin position="163"/>
        <end position="302"/>
    </location>
</feature>
<dbReference type="GO" id="GO:0016020">
    <property type="term" value="C:membrane"/>
    <property type="evidence" value="ECO:0007669"/>
    <property type="project" value="UniProtKB-SubCell"/>
</dbReference>
<dbReference type="PANTHER" id="PTHR10984:SF25">
    <property type="entry name" value="ENDOPLASMIC RETICULUM-GOLGI INTERMEDIATE COMPARTMENT PROTEIN 3"/>
    <property type="match status" value="1"/>
</dbReference>
<proteinExistence type="inferred from homology"/>
<evidence type="ECO:0000313" key="11">
    <source>
        <dbReference type="Proteomes" id="UP000674318"/>
    </source>
</evidence>
<evidence type="ECO:0000259" key="9">
    <source>
        <dbReference type="Pfam" id="PF13850"/>
    </source>
</evidence>
<organism evidence="10 11">
    <name type="scientific">Porcisia hertigi</name>
    <dbReference type="NCBI Taxonomy" id="2761500"/>
    <lineage>
        <taxon>Eukaryota</taxon>
        <taxon>Discoba</taxon>
        <taxon>Euglenozoa</taxon>
        <taxon>Kinetoplastea</taxon>
        <taxon>Metakinetoplastina</taxon>
        <taxon>Trypanosomatida</taxon>
        <taxon>Trypanosomatidae</taxon>
        <taxon>Leishmaniinae</taxon>
        <taxon>Porcisia</taxon>
    </lineage>
</organism>
<evidence type="ECO:0000313" key="10">
    <source>
        <dbReference type="EMBL" id="KAG5497504.1"/>
    </source>
</evidence>
<evidence type="ECO:0000259" key="8">
    <source>
        <dbReference type="Pfam" id="PF07970"/>
    </source>
</evidence>
<keyword evidence="4 7" id="KW-1133">Transmembrane helix</keyword>
<evidence type="ECO:0000256" key="1">
    <source>
        <dbReference type="ARBA" id="ARBA00004141"/>
    </source>
</evidence>
<dbReference type="KEGG" id="phet:94289843"/>
<keyword evidence="11" id="KW-1185">Reference proteome</keyword>